<name>A0A444LD38_9HYPH</name>
<accession>A0A444LD38</accession>
<gene>
    <name evidence="1" type="ORF">EPK99_18865</name>
</gene>
<dbReference type="GO" id="GO:0000271">
    <property type="term" value="P:polysaccharide biosynthetic process"/>
    <property type="evidence" value="ECO:0007669"/>
    <property type="project" value="InterPro"/>
</dbReference>
<dbReference type="GO" id="GO:0015774">
    <property type="term" value="P:polysaccharide transport"/>
    <property type="evidence" value="ECO:0007669"/>
    <property type="project" value="InterPro"/>
</dbReference>
<dbReference type="OrthoDB" id="9794206at2"/>
<dbReference type="EMBL" id="SBIP01000004">
    <property type="protein sequence ID" value="RWX75751.1"/>
    <property type="molecule type" value="Genomic_DNA"/>
</dbReference>
<dbReference type="RefSeq" id="WP_128444631.1">
    <property type="nucleotide sequence ID" value="NZ_SBIP01000004.1"/>
</dbReference>
<protein>
    <submittedName>
        <fullName evidence="1">Capsular biosynthesis protein</fullName>
    </submittedName>
</protein>
<comment type="caution">
    <text evidence="1">The sequence shown here is derived from an EMBL/GenBank/DDBJ whole genome shotgun (WGS) entry which is preliminary data.</text>
</comment>
<sequence length="463" mass="52965">MTKVLFLQGPPSIFWRELSDAFETQGIETKRVNFSFGDLLYWRKRGAINYRGTLKAWPRFLADLIKREGFTDILYYADRLPYHRLAARVGRKLGLRCYAVEFGYLRPDWITLERDGMGRFSHFPNDPTQIRRISDKVDSPDLQPRYAHTFNQEATNEVIYNLASYFGRPFFPFYKSDKYYDPLVDYLSWLPRMMRPRHRLPEGFFKEGSPQTYLLALQLQSDYQIRGNSPYRHLSQMLDQVVQSFARHAPDKSRLLIKQHPLDNDLEAWNKVVTKLAARYRVSDRLFFIEEGELGGILRHSCGVIVVNSTTGIQSLRASLPTIALGAAIYDIPGLTHQGGIDTFWRTPDRIDRQLLAAFIRALAGAIQVKGNFYHAEGRQLAKETIVARVVGGNVNEPDAYVERPPRLAWKRIPMKEERKSSASLLPGGLDLPGKEIFGGQPDSAFSVARAVDMGDPLAGKFR</sequence>
<organism evidence="1 2">
    <name type="scientific">Neorhizobium lilium</name>
    <dbReference type="NCBI Taxonomy" id="2503024"/>
    <lineage>
        <taxon>Bacteria</taxon>
        <taxon>Pseudomonadati</taxon>
        <taxon>Pseudomonadota</taxon>
        <taxon>Alphaproteobacteria</taxon>
        <taxon>Hyphomicrobiales</taxon>
        <taxon>Rhizobiaceae</taxon>
        <taxon>Rhizobium/Agrobacterium group</taxon>
        <taxon>Neorhizobium</taxon>
    </lineage>
</organism>
<proteinExistence type="predicted"/>
<dbReference type="InterPro" id="IPR007833">
    <property type="entry name" value="Capsule_polysaccharide_synth"/>
</dbReference>
<reference evidence="1 2" key="1">
    <citation type="submission" date="2019-01" db="EMBL/GenBank/DDBJ databases">
        <title>The draft genome of Rhizobium sp. 24NR.</title>
        <authorList>
            <person name="Liu L."/>
            <person name="Liang L."/>
            <person name="Shi S."/>
            <person name="Xu L."/>
            <person name="Wang X."/>
            <person name="Li L."/>
            <person name="Zhang X."/>
        </authorList>
    </citation>
    <scope>NUCLEOTIDE SEQUENCE [LARGE SCALE GENOMIC DNA]</scope>
    <source>
        <strain evidence="1 2">24NR</strain>
    </source>
</reference>
<keyword evidence="2" id="KW-1185">Reference proteome</keyword>
<dbReference type="CDD" id="cd16441">
    <property type="entry name" value="beta_Kdo_transferase_KpsS"/>
    <property type="match status" value="1"/>
</dbReference>
<dbReference type="Proteomes" id="UP000287687">
    <property type="component" value="Unassembled WGS sequence"/>
</dbReference>
<dbReference type="AlphaFoldDB" id="A0A444LD38"/>
<evidence type="ECO:0000313" key="2">
    <source>
        <dbReference type="Proteomes" id="UP000287687"/>
    </source>
</evidence>
<dbReference type="Pfam" id="PF05159">
    <property type="entry name" value="Capsule_synth"/>
    <property type="match status" value="1"/>
</dbReference>
<evidence type="ECO:0000313" key="1">
    <source>
        <dbReference type="EMBL" id="RWX75751.1"/>
    </source>
</evidence>